<dbReference type="Proteomes" id="UP000590524">
    <property type="component" value="Unassembled WGS sequence"/>
</dbReference>
<keyword evidence="2" id="KW-0472">Membrane</keyword>
<reference evidence="3 4" key="1">
    <citation type="submission" date="2020-08" db="EMBL/GenBank/DDBJ databases">
        <title>Genomic Encyclopedia of Type Strains, Phase IV (KMG-IV): sequencing the most valuable type-strain genomes for metagenomic binning, comparative biology and taxonomic classification.</title>
        <authorList>
            <person name="Goeker M."/>
        </authorList>
    </citation>
    <scope>NUCLEOTIDE SEQUENCE [LARGE SCALE GENOMIC DNA]</scope>
    <source>
        <strain evidence="3 4">DSM 19371</strain>
    </source>
</reference>
<feature type="transmembrane region" description="Helical" evidence="2">
    <location>
        <begin position="30"/>
        <end position="49"/>
    </location>
</feature>
<dbReference type="EMBL" id="JACIEU010000007">
    <property type="protein sequence ID" value="MBB4148128.1"/>
    <property type="molecule type" value="Genomic_DNA"/>
</dbReference>
<dbReference type="AlphaFoldDB" id="A0A7W6LPJ4"/>
<evidence type="ECO:0000313" key="3">
    <source>
        <dbReference type="EMBL" id="MBB4148128.1"/>
    </source>
</evidence>
<evidence type="ECO:0000256" key="1">
    <source>
        <dbReference type="SAM" id="MobiDB-lite"/>
    </source>
</evidence>
<feature type="region of interest" description="Disordered" evidence="1">
    <location>
        <begin position="1"/>
        <end position="26"/>
    </location>
</feature>
<keyword evidence="4" id="KW-1185">Reference proteome</keyword>
<comment type="caution">
    <text evidence="3">The sequence shown here is derived from an EMBL/GenBank/DDBJ whole genome shotgun (WGS) entry which is preliminary data.</text>
</comment>
<organism evidence="3 4">
    <name type="scientific">Sphingobium scionense</name>
    <dbReference type="NCBI Taxonomy" id="1404341"/>
    <lineage>
        <taxon>Bacteria</taxon>
        <taxon>Pseudomonadati</taxon>
        <taxon>Pseudomonadota</taxon>
        <taxon>Alphaproteobacteria</taxon>
        <taxon>Sphingomonadales</taxon>
        <taxon>Sphingomonadaceae</taxon>
        <taxon>Sphingobium</taxon>
    </lineage>
</organism>
<accession>A0A7W6LPJ4</accession>
<gene>
    <name evidence="3" type="ORF">GGQ90_001907</name>
</gene>
<feature type="compositionally biased region" description="Basic and acidic residues" evidence="1">
    <location>
        <begin position="11"/>
        <end position="24"/>
    </location>
</feature>
<name>A0A7W6LPJ4_9SPHN</name>
<evidence type="ECO:0000256" key="2">
    <source>
        <dbReference type="SAM" id="Phobius"/>
    </source>
</evidence>
<sequence>MGRTQAMGNDPQHRQDRTARRGDRPQGSGGIVFALVALALILAIGFFYLTNESRQDRRADAITQAADSVDNGARIVGEAARDAADKLRNNN</sequence>
<protein>
    <submittedName>
        <fullName evidence="3">Uncharacterized protein</fullName>
    </submittedName>
</protein>
<keyword evidence="2" id="KW-1133">Transmembrane helix</keyword>
<proteinExistence type="predicted"/>
<evidence type="ECO:0000313" key="4">
    <source>
        <dbReference type="Proteomes" id="UP000590524"/>
    </source>
</evidence>
<keyword evidence="2" id="KW-0812">Transmembrane</keyword>